<name>A0A926NQA5_9BACI</name>
<dbReference type="RefSeq" id="WP_191159697.1">
    <property type="nucleotide sequence ID" value="NZ_JACXAI010000024.1"/>
</dbReference>
<evidence type="ECO:0000313" key="3">
    <source>
        <dbReference type="EMBL" id="MBD1381966.1"/>
    </source>
</evidence>
<dbReference type="PROSITE" id="PS50937">
    <property type="entry name" value="HTH_MERR_2"/>
    <property type="match status" value="1"/>
</dbReference>
<keyword evidence="1" id="KW-0238">DNA-binding</keyword>
<gene>
    <name evidence="3" type="ORF">IC621_17190</name>
</gene>
<dbReference type="GO" id="GO:0003700">
    <property type="term" value="F:DNA-binding transcription factor activity"/>
    <property type="evidence" value="ECO:0007669"/>
    <property type="project" value="InterPro"/>
</dbReference>
<dbReference type="SMART" id="SM00422">
    <property type="entry name" value="HTH_MERR"/>
    <property type="match status" value="1"/>
</dbReference>
<comment type="caution">
    <text evidence="3">The sequence shown here is derived from an EMBL/GenBank/DDBJ whole genome shotgun (WGS) entry which is preliminary data.</text>
</comment>
<dbReference type="GO" id="GO:0003677">
    <property type="term" value="F:DNA binding"/>
    <property type="evidence" value="ECO:0007669"/>
    <property type="project" value="UniProtKB-KW"/>
</dbReference>
<protein>
    <submittedName>
        <fullName evidence="3">MerR family transcriptional regulator</fullName>
    </submittedName>
</protein>
<dbReference type="EMBL" id="JACXAI010000024">
    <property type="protein sequence ID" value="MBD1381966.1"/>
    <property type="molecule type" value="Genomic_DNA"/>
</dbReference>
<reference evidence="3" key="1">
    <citation type="submission" date="2020-09" db="EMBL/GenBank/DDBJ databases">
        <title>A novel bacterium of genus Bacillus, isolated from South China Sea.</title>
        <authorList>
            <person name="Huang H."/>
            <person name="Mo K."/>
            <person name="Hu Y."/>
        </authorList>
    </citation>
    <scope>NUCLEOTIDE SEQUENCE</scope>
    <source>
        <strain evidence="3">IB182487</strain>
    </source>
</reference>
<dbReference type="InterPro" id="IPR047057">
    <property type="entry name" value="MerR_fam"/>
</dbReference>
<dbReference type="Pfam" id="PF13411">
    <property type="entry name" value="MerR_1"/>
    <property type="match status" value="1"/>
</dbReference>
<dbReference type="SUPFAM" id="SSF46955">
    <property type="entry name" value="Putative DNA-binding domain"/>
    <property type="match status" value="1"/>
</dbReference>
<dbReference type="InterPro" id="IPR000551">
    <property type="entry name" value="MerR-type_HTH_dom"/>
</dbReference>
<proteinExistence type="predicted"/>
<accession>A0A926NQA5</accession>
<evidence type="ECO:0000313" key="4">
    <source>
        <dbReference type="Proteomes" id="UP000626844"/>
    </source>
</evidence>
<dbReference type="Gene3D" id="1.10.1660.10">
    <property type="match status" value="1"/>
</dbReference>
<sequence>MTIYSIKEVSEMMDLPTSTIRYYEKEGLLPFVQRDKNGYRLFHEKDLGWLDFIRCLRVTEMSIPDLREIITLTIEGGDNFDVRRSILIEHRKELLKQQEQLDNAFEKVKTKLEYFDKLEEEYIAASEKDKDILS</sequence>
<feature type="domain" description="HTH merR-type" evidence="2">
    <location>
        <begin position="1"/>
        <end position="72"/>
    </location>
</feature>
<dbReference type="PANTHER" id="PTHR30204">
    <property type="entry name" value="REDOX-CYCLING DRUG-SENSING TRANSCRIPTIONAL ACTIVATOR SOXR"/>
    <property type="match status" value="1"/>
</dbReference>
<dbReference type="AlphaFoldDB" id="A0A926NQA5"/>
<evidence type="ECO:0000256" key="1">
    <source>
        <dbReference type="ARBA" id="ARBA00023125"/>
    </source>
</evidence>
<dbReference type="Proteomes" id="UP000626844">
    <property type="component" value="Unassembled WGS sequence"/>
</dbReference>
<dbReference type="CDD" id="cd01109">
    <property type="entry name" value="HTH_YyaN"/>
    <property type="match status" value="1"/>
</dbReference>
<dbReference type="PANTHER" id="PTHR30204:SF82">
    <property type="entry name" value="TRANSCRIPTIONAL REGULATOR, MERR FAMILY"/>
    <property type="match status" value="1"/>
</dbReference>
<organism evidence="3 4">
    <name type="scientific">Metabacillus arenae</name>
    <dbReference type="NCBI Taxonomy" id="2771434"/>
    <lineage>
        <taxon>Bacteria</taxon>
        <taxon>Bacillati</taxon>
        <taxon>Bacillota</taxon>
        <taxon>Bacilli</taxon>
        <taxon>Bacillales</taxon>
        <taxon>Bacillaceae</taxon>
        <taxon>Metabacillus</taxon>
    </lineage>
</organism>
<keyword evidence="4" id="KW-1185">Reference proteome</keyword>
<evidence type="ECO:0000259" key="2">
    <source>
        <dbReference type="PROSITE" id="PS50937"/>
    </source>
</evidence>
<dbReference type="InterPro" id="IPR009061">
    <property type="entry name" value="DNA-bd_dom_put_sf"/>
</dbReference>